<protein>
    <submittedName>
        <fullName evidence="1">Uncharacterized protein</fullName>
    </submittedName>
</protein>
<accession>A0AAF0WXY4</accession>
<sequence length="316" mass="36718">MESFSSRSSFPTSTHSNFERLLYSLTPKVPSIQIPESCIEKFNIMWNDPTQKPITKYFTLRDLWLSFEKWSAYGAKTKVIVNREEVDQFFVPSLSAIQIFTNKPYESVRNRGNEISFSSLYSNQMDISLQCDDYYLKPYFEFAEKVSPYKRIPLFDTVKNLSKSNPGLQTLTSIDLTPSSWMCVAWYPVCHIPNIGIPFKDFEAAFLTFHSISSFYQDFPEEDVQMGCNKRSPSISLPPFGCVTYKVEGNIWLNHGDLDFGRLYHLNKAADLWINQLGFEHHDFRFFTRQCSHHLVSAEPNAEPSAENNYSFHRFL</sequence>
<dbReference type="AlphaFoldDB" id="A0AAF0WXY4"/>
<dbReference type="Proteomes" id="UP000077755">
    <property type="component" value="Chromosome 4"/>
</dbReference>
<evidence type="ECO:0000313" key="2">
    <source>
        <dbReference type="Proteomes" id="UP000077755"/>
    </source>
</evidence>
<gene>
    <name evidence="1" type="ORF">DCAR_0416109</name>
</gene>
<keyword evidence="2" id="KW-1185">Reference proteome</keyword>
<evidence type="ECO:0000313" key="1">
    <source>
        <dbReference type="EMBL" id="WOG96773.1"/>
    </source>
</evidence>
<dbReference type="PANTHER" id="PTHR31343:SF29">
    <property type="entry name" value="DUF789 DOMAIN-CONTAINING PROTEIN"/>
    <property type="match status" value="1"/>
</dbReference>
<reference evidence="1" key="2">
    <citation type="submission" date="2022-03" db="EMBL/GenBank/DDBJ databases">
        <title>Draft title - Genomic analysis of global carrot germplasm unveils the trajectory of domestication and the origin of high carotenoid orange carrot.</title>
        <authorList>
            <person name="Iorizzo M."/>
            <person name="Ellison S."/>
            <person name="Senalik D."/>
            <person name="Macko-Podgorni A."/>
            <person name="Grzebelus D."/>
            <person name="Bostan H."/>
            <person name="Rolling W."/>
            <person name="Curaba J."/>
            <person name="Simon P."/>
        </authorList>
    </citation>
    <scope>NUCLEOTIDE SEQUENCE</scope>
    <source>
        <tissue evidence="1">Leaf</tissue>
    </source>
</reference>
<proteinExistence type="predicted"/>
<dbReference type="InterPro" id="IPR008507">
    <property type="entry name" value="DUF789"/>
</dbReference>
<name>A0AAF0WXY4_DAUCS</name>
<dbReference type="Pfam" id="PF05623">
    <property type="entry name" value="DUF789"/>
    <property type="match status" value="2"/>
</dbReference>
<reference evidence="1" key="1">
    <citation type="journal article" date="2016" name="Nat. Genet.">
        <title>A high-quality carrot genome assembly provides new insights into carotenoid accumulation and asterid genome evolution.</title>
        <authorList>
            <person name="Iorizzo M."/>
            <person name="Ellison S."/>
            <person name="Senalik D."/>
            <person name="Zeng P."/>
            <person name="Satapoomin P."/>
            <person name="Huang J."/>
            <person name="Bowman M."/>
            <person name="Iovene M."/>
            <person name="Sanseverino W."/>
            <person name="Cavagnaro P."/>
            <person name="Yildiz M."/>
            <person name="Macko-Podgorni A."/>
            <person name="Moranska E."/>
            <person name="Grzebelus E."/>
            <person name="Grzebelus D."/>
            <person name="Ashrafi H."/>
            <person name="Zheng Z."/>
            <person name="Cheng S."/>
            <person name="Spooner D."/>
            <person name="Van Deynze A."/>
            <person name="Simon P."/>
        </authorList>
    </citation>
    <scope>NUCLEOTIDE SEQUENCE</scope>
    <source>
        <tissue evidence="1">Leaf</tissue>
    </source>
</reference>
<dbReference type="EMBL" id="CP093346">
    <property type="protein sequence ID" value="WOG96773.1"/>
    <property type="molecule type" value="Genomic_DNA"/>
</dbReference>
<dbReference type="PANTHER" id="PTHR31343">
    <property type="entry name" value="T15D22.8"/>
    <property type="match status" value="1"/>
</dbReference>
<organism evidence="1 2">
    <name type="scientific">Daucus carota subsp. sativus</name>
    <name type="common">Carrot</name>
    <dbReference type="NCBI Taxonomy" id="79200"/>
    <lineage>
        <taxon>Eukaryota</taxon>
        <taxon>Viridiplantae</taxon>
        <taxon>Streptophyta</taxon>
        <taxon>Embryophyta</taxon>
        <taxon>Tracheophyta</taxon>
        <taxon>Spermatophyta</taxon>
        <taxon>Magnoliopsida</taxon>
        <taxon>eudicotyledons</taxon>
        <taxon>Gunneridae</taxon>
        <taxon>Pentapetalae</taxon>
        <taxon>asterids</taxon>
        <taxon>campanulids</taxon>
        <taxon>Apiales</taxon>
        <taxon>Apiaceae</taxon>
        <taxon>Apioideae</taxon>
        <taxon>Scandiceae</taxon>
        <taxon>Daucinae</taxon>
        <taxon>Daucus</taxon>
        <taxon>Daucus sect. Daucus</taxon>
    </lineage>
</organism>